<proteinExistence type="inferred from homology"/>
<feature type="transmembrane region" description="Helical" evidence="11">
    <location>
        <begin position="26"/>
        <end position="43"/>
    </location>
</feature>
<dbReference type="GO" id="GO:0006814">
    <property type="term" value="P:sodium ion transport"/>
    <property type="evidence" value="ECO:0007669"/>
    <property type="project" value="UniProtKB-KW"/>
</dbReference>
<dbReference type="NCBIfam" id="NF038006">
    <property type="entry name" value="NhaD_1"/>
    <property type="match status" value="1"/>
</dbReference>
<keyword evidence="2" id="KW-0813">Transport</keyword>
<feature type="transmembrane region" description="Helical" evidence="11">
    <location>
        <begin position="279"/>
        <end position="297"/>
    </location>
</feature>
<keyword evidence="5 11" id="KW-1133">Transmembrane helix</keyword>
<organism evidence="13">
    <name type="scientific">bioreactor metagenome</name>
    <dbReference type="NCBI Taxonomy" id="1076179"/>
    <lineage>
        <taxon>unclassified sequences</taxon>
        <taxon>metagenomes</taxon>
        <taxon>ecological metagenomes</taxon>
    </lineage>
</organism>
<feature type="transmembrane region" description="Helical" evidence="11">
    <location>
        <begin position="409"/>
        <end position="436"/>
    </location>
</feature>
<evidence type="ECO:0000256" key="9">
    <source>
        <dbReference type="ARBA" id="ARBA00023201"/>
    </source>
</evidence>
<reference evidence="13" key="1">
    <citation type="submission" date="2019-08" db="EMBL/GenBank/DDBJ databases">
        <authorList>
            <person name="Kucharzyk K."/>
            <person name="Murdoch R.W."/>
            <person name="Higgins S."/>
            <person name="Loffler F."/>
        </authorList>
    </citation>
    <scope>NUCLEOTIDE SEQUENCE</scope>
</reference>
<evidence type="ECO:0000256" key="5">
    <source>
        <dbReference type="ARBA" id="ARBA00022989"/>
    </source>
</evidence>
<dbReference type="AlphaFoldDB" id="A0A644VDG0"/>
<evidence type="ECO:0000256" key="4">
    <source>
        <dbReference type="ARBA" id="ARBA00022692"/>
    </source>
</evidence>
<feature type="transmembrane region" description="Helical" evidence="11">
    <location>
        <begin position="168"/>
        <end position="187"/>
    </location>
</feature>
<evidence type="ECO:0000256" key="7">
    <source>
        <dbReference type="ARBA" id="ARBA00023065"/>
    </source>
</evidence>
<feature type="transmembrane region" description="Helical" evidence="11">
    <location>
        <begin position="448"/>
        <end position="469"/>
    </location>
</feature>
<dbReference type="GO" id="GO:0016020">
    <property type="term" value="C:membrane"/>
    <property type="evidence" value="ECO:0007669"/>
    <property type="project" value="UniProtKB-SubCell"/>
</dbReference>
<accession>A0A644VDG0</accession>
<evidence type="ECO:0000256" key="1">
    <source>
        <dbReference type="ARBA" id="ARBA00004141"/>
    </source>
</evidence>
<feature type="transmembrane region" description="Helical" evidence="11">
    <location>
        <begin position="355"/>
        <end position="377"/>
    </location>
</feature>
<dbReference type="GO" id="GO:0015297">
    <property type="term" value="F:antiporter activity"/>
    <property type="evidence" value="ECO:0007669"/>
    <property type="project" value="UniProtKB-KW"/>
</dbReference>
<comment type="subcellular location">
    <subcellularLocation>
        <location evidence="1">Membrane</location>
        <topology evidence="1">Multi-pass membrane protein</topology>
    </subcellularLocation>
</comment>
<evidence type="ECO:0000256" key="11">
    <source>
        <dbReference type="SAM" id="Phobius"/>
    </source>
</evidence>
<keyword evidence="9" id="KW-0739">Sodium transport</keyword>
<evidence type="ECO:0000256" key="10">
    <source>
        <dbReference type="ARBA" id="ARBA00025753"/>
    </source>
</evidence>
<dbReference type="Pfam" id="PF03600">
    <property type="entry name" value="CitMHS"/>
    <property type="match status" value="1"/>
</dbReference>
<feature type="transmembrane region" description="Helical" evidence="11">
    <location>
        <begin position="129"/>
        <end position="156"/>
    </location>
</feature>
<feature type="domain" description="Citrate transporter-like" evidence="12">
    <location>
        <begin position="13"/>
        <end position="389"/>
    </location>
</feature>
<keyword evidence="8 11" id="KW-0472">Membrane</keyword>
<evidence type="ECO:0000256" key="2">
    <source>
        <dbReference type="ARBA" id="ARBA00022448"/>
    </source>
</evidence>
<sequence length="470" mass="51661">MEIMVLVFLIGYFFIAIEHRVGIDKAAVALLTGGILWVLYILLSPLTVPNVFPVHFHEFVADNNGVNILPLIEQCRSYIVDVHIIESLGEISETLFFLMGAMTIVELVDVHGGFYIITDRITTRNKKLLLILIAFITFFMSSILDNLTTSIVMVMMVRKIVPNYKERWVYGSMIIIAANSGGAWSPIGDVTTIMLWIKGKITTGPVISSLFIPGLISMVIPMLLATRMLKGELVETSRKAAGHISTILSEKERLILSAMGVLALVMVPVFKYLTHLPPFVGVLIGLSILWIYTEIIYSRKETTETLKHRVTRVLKRVDTATILFFLGILLAVNALQGTGVLNIMGAFLEERVHNVYLINIAIGFLSAIVDNVPLVAVAMGMYPLADASMIAAAADPAFMQTFVQDGSFWLFLAYCAGVGGSLLIIGSAAGVVVMGIERITFNWYLKHFSLLALAGYLAGAGTFVLIDLFF</sequence>
<keyword evidence="4 11" id="KW-0812">Transmembrane</keyword>
<comment type="caution">
    <text evidence="13">The sequence shown here is derived from an EMBL/GenBank/DDBJ whole genome shotgun (WGS) entry which is preliminary data.</text>
</comment>
<keyword evidence="3" id="KW-0050">Antiport</keyword>
<dbReference type="PANTHER" id="PTHR43269">
    <property type="entry name" value="SODIUM/PROTON ANTIPORTER 1-RELATED"/>
    <property type="match status" value="1"/>
</dbReference>
<evidence type="ECO:0000259" key="12">
    <source>
        <dbReference type="Pfam" id="PF03600"/>
    </source>
</evidence>
<evidence type="ECO:0000256" key="8">
    <source>
        <dbReference type="ARBA" id="ARBA00023136"/>
    </source>
</evidence>
<evidence type="ECO:0000313" key="13">
    <source>
        <dbReference type="EMBL" id="MPL89399.1"/>
    </source>
</evidence>
<dbReference type="EMBL" id="VSSQ01000279">
    <property type="protein sequence ID" value="MPL89399.1"/>
    <property type="molecule type" value="Genomic_DNA"/>
</dbReference>
<feature type="transmembrane region" description="Helical" evidence="11">
    <location>
        <begin position="95"/>
        <end position="117"/>
    </location>
</feature>
<gene>
    <name evidence="13" type="primary">nhaD_4</name>
    <name evidence="13" type="ORF">SDC9_35433</name>
</gene>
<dbReference type="InterPro" id="IPR045016">
    <property type="entry name" value="NhaD-like"/>
</dbReference>
<dbReference type="InterPro" id="IPR004680">
    <property type="entry name" value="Cit_transptr-like_dom"/>
</dbReference>
<evidence type="ECO:0000256" key="6">
    <source>
        <dbReference type="ARBA" id="ARBA00023053"/>
    </source>
</evidence>
<keyword evidence="6" id="KW-0915">Sodium</keyword>
<protein>
    <submittedName>
        <fullName evidence="13">Na(+)/H(+) antiporter NhaD</fullName>
    </submittedName>
</protein>
<name>A0A644VDG0_9ZZZZ</name>
<dbReference type="PANTHER" id="PTHR43269:SF2">
    <property type="entry name" value="SODIUM_PROTON ANTIPORTER 1-RELATED"/>
    <property type="match status" value="1"/>
</dbReference>
<feature type="transmembrane region" description="Helical" evidence="11">
    <location>
        <begin position="317"/>
        <end position="335"/>
    </location>
</feature>
<evidence type="ECO:0000256" key="3">
    <source>
        <dbReference type="ARBA" id="ARBA00022449"/>
    </source>
</evidence>
<feature type="transmembrane region" description="Helical" evidence="11">
    <location>
        <begin position="207"/>
        <end position="229"/>
    </location>
</feature>
<comment type="similarity">
    <text evidence="10">Belongs to the NhaD Na(+)/H(+) (TC 2.A.62) antiporter family.</text>
</comment>
<keyword evidence="7" id="KW-0406">Ion transport</keyword>